<evidence type="ECO:0000313" key="3">
    <source>
        <dbReference type="EMBL" id="PLS31633.1"/>
    </source>
</evidence>
<reference evidence="3 4" key="1">
    <citation type="submission" date="2017-07" db="EMBL/GenBank/DDBJ databases">
        <title>Bifidobacterium novel species.</title>
        <authorList>
            <person name="Lugli G.A."/>
            <person name="Milani C."/>
            <person name="Duranti S."/>
            <person name="Mangifesta M."/>
        </authorList>
    </citation>
    <scope>NUCLEOTIDE SEQUENCE [LARGE SCALE GENOMIC DNA]</scope>
    <source>
        <strain evidence="4">Uis1B</strain>
    </source>
</reference>
<keyword evidence="1" id="KW-0472">Membrane</keyword>
<feature type="transmembrane region" description="Helical" evidence="1">
    <location>
        <begin position="523"/>
        <end position="545"/>
    </location>
</feature>
<dbReference type="EMBL" id="NMWU01000008">
    <property type="protein sequence ID" value="PLS31633.1"/>
    <property type="molecule type" value="Genomic_DNA"/>
</dbReference>
<feature type="transmembrane region" description="Helical" evidence="1">
    <location>
        <begin position="312"/>
        <end position="331"/>
    </location>
</feature>
<dbReference type="AlphaFoldDB" id="A0A2N5JBP9"/>
<proteinExistence type="predicted"/>
<dbReference type="InterPro" id="IPR013491">
    <property type="entry name" value="Tape_meas_N"/>
</dbReference>
<dbReference type="PANTHER" id="PTHR37813:SF1">
    <property type="entry name" value="FELS-2 PROPHAGE PROTEIN"/>
    <property type="match status" value="1"/>
</dbReference>
<evidence type="ECO:0000259" key="2">
    <source>
        <dbReference type="Pfam" id="PF20155"/>
    </source>
</evidence>
<evidence type="ECO:0000313" key="4">
    <source>
        <dbReference type="Proteomes" id="UP000235050"/>
    </source>
</evidence>
<protein>
    <submittedName>
        <fullName evidence="3">Tape measure domain-containing protein</fullName>
    </submittedName>
</protein>
<gene>
    <name evidence="3" type="ORF">Uis1B_0625</name>
</gene>
<organism evidence="3 4">
    <name type="scientific">Bifidobacterium margollesii</name>
    <dbReference type="NCBI Taxonomy" id="2020964"/>
    <lineage>
        <taxon>Bacteria</taxon>
        <taxon>Bacillati</taxon>
        <taxon>Actinomycetota</taxon>
        <taxon>Actinomycetes</taxon>
        <taxon>Bifidobacteriales</taxon>
        <taxon>Bifidobacteriaceae</taxon>
        <taxon>Bifidobacterium</taxon>
    </lineage>
</organism>
<dbReference type="OrthoDB" id="177147at2"/>
<feature type="transmembrane region" description="Helical" evidence="1">
    <location>
        <begin position="370"/>
        <end position="396"/>
    </location>
</feature>
<feature type="domain" description="Tape measure protein N-terminal" evidence="2">
    <location>
        <begin position="76"/>
        <end position="252"/>
    </location>
</feature>
<dbReference type="Pfam" id="PF20155">
    <property type="entry name" value="TMP_3"/>
    <property type="match status" value="1"/>
</dbReference>
<keyword evidence="4" id="KW-1185">Reference proteome</keyword>
<feature type="transmembrane region" description="Helical" evidence="1">
    <location>
        <begin position="343"/>
        <end position="364"/>
    </location>
</feature>
<dbReference type="RefSeq" id="WP_101615497.1">
    <property type="nucleotide sequence ID" value="NZ_NMWU01000008.1"/>
</dbReference>
<keyword evidence="1" id="KW-0812">Transmembrane</keyword>
<dbReference type="PANTHER" id="PTHR37813">
    <property type="entry name" value="FELS-2 PROPHAGE PROTEIN"/>
    <property type="match status" value="1"/>
</dbReference>
<feature type="transmembrane region" description="Helical" evidence="1">
    <location>
        <begin position="492"/>
        <end position="511"/>
    </location>
</feature>
<evidence type="ECO:0000256" key="1">
    <source>
        <dbReference type="SAM" id="Phobius"/>
    </source>
</evidence>
<keyword evidence="1" id="KW-1133">Transmembrane helix</keyword>
<comment type="caution">
    <text evidence="3">The sequence shown here is derived from an EMBL/GenBank/DDBJ whole genome shotgun (WGS) entry which is preliminary data.</text>
</comment>
<feature type="transmembrane region" description="Helical" evidence="1">
    <location>
        <begin position="403"/>
        <end position="429"/>
    </location>
</feature>
<dbReference type="Gene3D" id="1.25.10.10">
    <property type="entry name" value="Leucine-rich Repeat Variant"/>
    <property type="match status" value="1"/>
</dbReference>
<feature type="transmembrane region" description="Helical" evidence="1">
    <location>
        <begin position="435"/>
        <end position="460"/>
    </location>
</feature>
<sequence length="724" mass="71635">MAQDIGTVYVEVAPSGKGFGRKLEGDLGASIDTAAKTGGTSLLDRLGTAFKGVGKLGLGAVTTVTGGLVALAAKGGFDRALNIENAQAKLKGLGHDSKSISGIMDSALASVKGTAFGLGDAATVAASLSASGVKSGTQMTNVLKTVADTAQISGRSLTDIGTIFGSVAARGKLQGDDMLQLMASGVPVLQLLAQHLGKTSAEVSDMVSNGQIDFQTFADAMQQGLGGAAQAAGTTFTGALSNVKAALSRMGETIAAPVLNGLRELFNQAIPLIDGFTAATKPAMQKIGGTIGALLPGIIATIRSFIPVIGQVISSITSIAGAVLPLIATLASQLAPVITQIAAIIGQLMAALAPVIAQLVASLLPVITNIVIAVTNLANAVLPIVMSVIGTVLSLIQALMPVLTMIVTVIASVSSAVMSAVGLISGIVINSVAMVASVVATVVAVVTGLASAIASVFGAIASTVGSAVSSIVSVVSSGFSTVAGAISGAVNAAASVVSGFFATVASVFNRISSVISNAIHSAASALASGFSGMVSSAVSGVGGVISAVSSLPGRIMGFFAGAGSWLVESGRSMIQGLVDGITGAIGGAVSAVSGALGSIRNLFPFSPAKQGPFSGRGWTLYSGRSIIDGLAEGIGDRRGDLVAGVRSTLDAANAEIMRGMRSDGSWPGLSVNANGVLSGMTTASSGVNDRFRQDITINGATDAQLVAAKVMAQTRMALNTGGYR</sequence>
<dbReference type="InterPro" id="IPR011989">
    <property type="entry name" value="ARM-like"/>
</dbReference>
<dbReference type="NCBIfam" id="TIGR02675">
    <property type="entry name" value="tape_meas_nterm"/>
    <property type="match status" value="1"/>
</dbReference>
<dbReference type="Proteomes" id="UP000235050">
    <property type="component" value="Unassembled WGS sequence"/>
</dbReference>
<accession>A0A2N5JBP9</accession>
<name>A0A2N5JBP9_9BIFI</name>